<dbReference type="EMBL" id="BGPR01008362">
    <property type="protein sequence ID" value="GBN33318.1"/>
    <property type="molecule type" value="Genomic_DNA"/>
</dbReference>
<accession>A0A4Y2N1N1</accession>
<protein>
    <recommendedName>
        <fullName evidence="3">Tc1-like transposase DDE domain-containing protein</fullName>
    </recommendedName>
</protein>
<proteinExistence type="predicted"/>
<comment type="caution">
    <text evidence="1">The sequence shown here is derived from an EMBL/GenBank/DDBJ whole genome shotgun (WGS) entry which is preliminary data.</text>
</comment>
<dbReference type="PANTHER" id="PTHR47326:SF1">
    <property type="entry name" value="HTH PSQ-TYPE DOMAIN-CONTAINING PROTEIN"/>
    <property type="match status" value="1"/>
</dbReference>
<dbReference type="GO" id="GO:0003676">
    <property type="term" value="F:nucleic acid binding"/>
    <property type="evidence" value="ECO:0007669"/>
    <property type="project" value="InterPro"/>
</dbReference>
<organism evidence="1 2">
    <name type="scientific">Araneus ventricosus</name>
    <name type="common">Orbweaver spider</name>
    <name type="synonym">Epeira ventricosa</name>
    <dbReference type="NCBI Taxonomy" id="182803"/>
    <lineage>
        <taxon>Eukaryota</taxon>
        <taxon>Metazoa</taxon>
        <taxon>Ecdysozoa</taxon>
        <taxon>Arthropoda</taxon>
        <taxon>Chelicerata</taxon>
        <taxon>Arachnida</taxon>
        <taxon>Araneae</taxon>
        <taxon>Araneomorphae</taxon>
        <taxon>Entelegynae</taxon>
        <taxon>Araneoidea</taxon>
        <taxon>Araneidae</taxon>
        <taxon>Araneus</taxon>
    </lineage>
</organism>
<dbReference type="OrthoDB" id="6436917at2759"/>
<name>A0A4Y2N1N1_ARAVE</name>
<dbReference type="InterPro" id="IPR036397">
    <property type="entry name" value="RNaseH_sf"/>
</dbReference>
<gene>
    <name evidence="1" type="ORF">AVEN_1097_1</name>
</gene>
<keyword evidence="2" id="KW-1185">Reference proteome</keyword>
<dbReference type="PANTHER" id="PTHR47326">
    <property type="entry name" value="TRANSPOSABLE ELEMENT TC3 TRANSPOSASE-LIKE PROTEIN"/>
    <property type="match status" value="1"/>
</dbReference>
<dbReference type="Gene3D" id="3.30.420.10">
    <property type="entry name" value="Ribonuclease H-like superfamily/Ribonuclease H"/>
    <property type="match status" value="1"/>
</dbReference>
<dbReference type="AlphaFoldDB" id="A0A4Y2N1N1"/>
<sequence length="92" mass="10624">MQHLQPIVIFQQDGALFHWSMDVRAFLDATFPYRWIGHGSPIAWPPISPDISPLDFFFWGYIKDKVYSREIHDVEDLRASITAAIATVTTEM</sequence>
<evidence type="ECO:0000313" key="1">
    <source>
        <dbReference type="EMBL" id="GBN33318.1"/>
    </source>
</evidence>
<reference evidence="1 2" key="1">
    <citation type="journal article" date="2019" name="Sci. Rep.">
        <title>Orb-weaving spider Araneus ventricosus genome elucidates the spidroin gene catalogue.</title>
        <authorList>
            <person name="Kono N."/>
            <person name="Nakamura H."/>
            <person name="Ohtoshi R."/>
            <person name="Moran D.A.P."/>
            <person name="Shinohara A."/>
            <person name="Yoshida Y."/>
            <person name="Fujiwara M."/>
            <person name="Mori M."/>
            <person name="Tomita M."/>
            <person name="Arakawa K."/>
        </authorList>
    </citation>
    <scope>NUCLEOTIDE SEQUENCE [LARGE SCALE GENOMIC DNA]</scope>
</reference>
<evidence type="ECO:0000313" key="2">
    <source>
        <dbReference type="Proteomes" id="UP000499080"/>
    </source>
</evidence>
<evidence type="ECO:0008006" key="3">
    <source>
        <dbReference type="Google" id="ProtNLM"/>
    </source>
</evidence>
<dbReference type="Proteomes" id="UP000499080">
    <property type="component" value="Unassembled WGS sequence"/>
</dbReference>